<dbReference type="GO" id="GO:0003824">
    <property type="term" value="F:catalytic activity"/>
    <property type="evidence" value="ECO:0007669"/>
    <property type="project" value="InterPro"/>
</dbReference>
<protein>
    <submittedName>
        <fullName evidence="4">Amidase</fullName>
    </submittedName>
</protein>
<reference evidence="5" key="1">
    <citation type="submission" date="2017-09" db="EMBL/GenBank/DDBJ databases">
        <authorList>
            <person name="Varghese N."/>
            <person name="Submissions S."/>
        </authorList>
    </citation>
    <scope>NUCLEOTIDE SEQUENCE [LARGE SCALE GENOMIC DNA]</scope>
    <source>
        <strain evidence="5">DSM 44270</strain>
    </source>
</reference>
<comment type="similarity">
    <text evidence="1">Belongs to the amidase family.</text>
</comment>
<organism evidence="4 5">
    <name type="scientific">Blastococcus haudaquaticus</name>
    <dbReference type="NCBI Taxonomy" id="1938745"/>
    <lineage>
        <taxon>Bacteria</taxon>
        <taxon>Bacillati</taxon>
        <taxon>Actinomycetota</taxon>
        <taxon>Actinomycetes</taxon>
        <taxon>Geodermatophilales</taxon>
        <taxon>Geodermatophilaceae</taxon>
        <taxon>Blastococcus</taxon>
    </lineage>
</organism>
<evidence type="ECO:0000256" key="2">
    <source>
        <dbReference type="SAM" id="MobiDB-lite"/>
    </source>
</evidence>
<dbReference type="SUPFAM" id="SSF75304">
    <property type="entry name" value="Amidase signature (AS) enzymes"/>
    <property type="match status" value="1"/>
</dbReference>
<dbReference type="PANTHER" id="PTHR11895:SF7">
    <property type="entry name" value="GLUTAMYL-TRNA(GLN) AMIDOTRANSFERASE SUBUNIT A, MITOCHONDRIAL"/>
    <property type="match status" value="1"/>
</dbReference>
<evidence type="ECO:0000256" key="1">
    <source>
        <dbReference type="ARBA" id="ARBA00009199"/>
    </source>
</evidence>
<dbReference type="RefSeq" id="WP_097185264.1">
    <property type="nucleotide sequence ID" value="NZ_OCNK01000004.1"/>
</dbReference>
<dbReference type="InterPro" id="IPR000120">
    <property type="entry name" value="Amidase"/>
</dbReference>
<dbReference type="InterPro" id="IPR020556">
    <property type="entry name" value="Amidase_CS"/>
</dbReference>
<dbReference type="AlphaFoldDB" id="A0A286H3S8"/>
<dbReference type="InterPro" id="IPR023631">
    <property type="entry name" value="Amidase_dom"/>
</dbReference>
<dbReference type="Gene3D" id="3.90.1300.10">
    <property type="entry name" value="Amidase signature (AS) domain"/>
    <property type="match status" value="1"/>
</dbReference>
<dbReference type="PANTHER" id="PTHR11895">
    <property type="entry name" value="TRANSAMIDASE"/>
    <property type="match status" value="1"/>
</dbReference>
<evidence type="ECO:0000259" key="3">
    <source>
        <dbReference type="Pfam" id="PF01425"/>
    </source>
</evidence>
<accession>A0A286H3S8</accession>
<evidence type="ECO:0000313" key="4">
    <source>
        <dbReference type="EMBL" id="SOE02453.1"/>
    </source>
</evidence>
<dbReference type="InterPro" id="IPR036928">
    <property type="entry name" value="AS_sf"/>
</dbReference>
<dbReference type="OrthoDB" id="5175573at2"/>
<name>A0A286H3S8_9ACTN</name>
<dbReference type="Pfam" id="PF01425">
    <property type="entry name" value="Amidase"/>
    <property type="match status" value="1"/>
</dbReference>
<feature type="domain" description="Amidase" evidence="3">
    <location>
        <begin position="24"/>
        <end position="448"/>
    </location>
</feature>
<gene>
    <name evidence="4" type="ORF">SAMN06272739_3575</name>
</gene>
<sequence>MFDPFLPATEIAALIRRRELTSVEVVSGYLDRIERLNPGINAVVWVDPEATLAAARAADAALAGGAEVGPFHGVPVPIKDLTPAKGQPCYFGSLGTPDTPAEESEPVVDQLLTAGFVLMGRTAAPEAGTMSVTESRRFGISRNPWDPTRSPGGSSGGAGAAVAAGLAPVAHASDGGGSIRMPASSCGVVGLKPSRGRVPASVSGWEHAATDGAETRTVRDAAAVLDAISHPDPLALYNAPPLARPLVDELGAAAGRLRIGLVIDAPTGVPVDEDCVEGALRAAKVLEELGHTVEPATLAGYSQEAVVGYLTHVMDASVTALPYERPELAEPYLQYRMERARRASAADYVASAHRLQRESRQVVAQFGRDFDVLLTPTMATVPVPAGKLVDEANADPEGPRFTELRMVSFTSWVNLAGLPAISLPLHVAGDGMPIGVQLVAGPWREDVLVRLAAALEQAMPWADRRPPGFP</sequence>
<dbReference type="EMBL" id="OCNK01000004">
    <property type="protein sequence ID" value="SOE02453.1"/>
    <property type="molecule type" value="Genomic_DNA"/>
</dbReference>
<keyword evidence="5" id="KW-1185">Reference proteome</keyword>
<dbReference type="PROSITE" id="PS00571">
    <property type="entry name" value="AMIDASES"/>
    <property type="match status" value="1"/>
</dbReference>
<dbReference type="Proteomes" id="UP000219482">
    <property type="component" value="Unassembled WGS sequence"/>
</dbReference>
<proteinExistence type="inferred from homology"/>
<feature type="region of interest" description="Disordered" evidence="2">
    <location>
        <begin position="139"/>
        <end position="159"/>
    </location>
</feature>
<evidence type="ECO:0000313" key="5">
    <source>
        <dbReference type="Proteomes" id="UP000219482"/>
    </source>
</evidence>